<accession>A0A0A9BF40</accession>
<evidence type="ECO:0000313" key="1">
    <source>
        <dbReference type="EMBL" id="JAD61956.1"/>
    </source>
</evidence>
<proteinExistence type="predicted"/>
<dbReference type="AlphaFoldDB" id="A0A0A9BF40"/>
<protein>
    <submittedName>
        <fullName evidence="1">Uncharacterized protein</fullName>
    </submittedName>
</protein>
<reference evidence="1" key="1">
    <citation type="submission" date="2014-09" db="EMBL/GenBank/DDBJ databases">
        <authorList>
            <person name="Magalhaes I.L.F."/>
            <person name="Oliveira U."/>
            <person name="Santos F.R."/>
            <person name="Vidigal T.H.D.A."/>
            <person name="Brescovit A.D."/>
            <person name="Santos A.J."/>
        </authorList>
    </citation>
    <scope>NUCLEOTIDE SEQUENCE</scope>
    <source>
        <tissue evidence="1">Shoot tissue taken approximately 20 cm above the soil surface</tissue>
    </source>
</reference>
<dbReference type="EMBL" id="GBRH01235939">
    <property type="protein sequence ID" value="JAD61956.1"/>
    <property type="molecule type" value="Transcribed_RNA"/>
</dbReference>
<organism evidence="1">
    <name type="scientific">Arundo donax</name>
    <name type="common">Giant reed</name>
    <name type="synonym">Donax arundinaceus</name>
    <dbReference type="NCBI Taxonomy" id="35708"/>
    <lineage>
        <taxon>Eukaryota</taxon>
        <taxon>Viridiplantae</taxon>
        <taxon>Streptophyta</taxon>
        <taxon>Embryophyta</taxon>
        <taxon>Tracheophyta</taxon>
        <taxon>Spermatophyta</taxon>
        <taxon>Magnoliopsida</taxon>
        <taxon>Liliopsida</taxon>
        <taxon>Poales</taxon>
        <taxon>Poaceae</taxon>
        <taxon>PACMAD clade</taxon>
        <taxon>Arundinoideae</taxon>
        <taxon>Arundineae</taxon>
        <taxon>Arundo</taxon>
    </lineage>
</organism>
<name>A0A0A9BF40_ARUDO</name>
<sequence>MLTKPASRDSSAGWPKAMSSCPLKMYIGERSTATTRRMSHERCR</sequence>
<reference evidence="1" key="2">
    <citation type="journal article" date="2015" name="Data Brief">
        <title>Shoot transcriptome of the giant reed, Arundo donax.</title>
        <authorList>
            <person name="Barrero R.A."/>
            <person name="Guerrero F.D."/>
            <person name="Moolhuijzen P."/>
            <person name="Goolsby J.A."/>
            <person name="Tidwell J."/>
            <person name="Bellgard S.E."/>
            <person name="Bellgard M.I."/>
        </authorList>
    </citation>
    <scope>NUCLEOTIDE SEQUENCE</scope>
    <source>
        <tissue evidence="1">Shoot tissue taken approximately 20 cm above the soil surface</tissue>
    </source>
</reference>